<organism evidence="7 8">
    <name type="scientific">Oligella ureolytica</name>
    <dbReference type="NCBI Taxonomy" id="90244"/>
    <lineage>
        <taxon>Bacteria</taxon>
        <taxon>Pseudomonadati</taxon>
        <taxon>Pseudomonadota</taxon>
        <taxon>Betaproteobacteria</taxon>
        <taxon>Burkholderiales</taxon>
        <taxon>Alcaligenaceae</taxon>
        <taxon>Oligella</taxon>
    </lineage>
</organism>
<evidence type="ECO:0000256" key="2">
    <source>
        <dbReference type="ARBA" id="ARBA00022908"/>
    </source>
</evidence>
<comment type="similarity">
    <text evidence="1">Belongs to the 'phage' integrase family.</text>
</comment>
<dbReference type="EMBL" id="UGSB01000001">
    <property type="protein sequence ID" value="SUA51414.1"/>
    <property type="molecule type" value="Genomic_DNA"/>
</dbReference>
<keyword evidence="9" id="KW-1185">Reference proteome</keyword>
<sequence length="273" mass="32395">MLTVKEINSLEILPKPYKVSDGRGLYLYVHPNGSKYWRYDYQFDSKRKTLSYGVFPKVSLALARQKHMEAQSQLQLGTDPSQSKKEKQQALKQDFHNVAEEWYQKWREGKNEKYQLNTWTRLNNNVFPVIGHISITELKPSHFKSLINVLVEKGVYDIAKRTLQTCNQIMRYAYIQEYIPFNPTSEIFPRDIIPKRKKRNYSRITERELPKLIADINNYYGNEITVLAIKLMMHTFVRTSDLIKATWNEIDWDKKQWVIPAVMTQHFLLTLCR</sequence>
<feature type="domain" description="Phage integrase central" evidence="5">
    <location>
        <begin position="95"/>
        <end position="186"/>
    </location>
</feature>
<dbReference type="GO" id="GO:0003677">
    <property type="term" value="F:DNA binding"/>
    <property type="evidence" value="ECO:0007669"/>
    <property type="project" value="UniProtKB-KW"/>
</dbReference>
<accession>A0A378XF31</accession>
<dbReference type="AlphaFoldDB" id="A0A378XF31"/>
<evidence type="ECO:0000313" key="9">
    <source>
        <dbReference type="Proteomes" id="UP000594903"/>
    </source>
</evidence>
<dbReference type="InterPro" id="IPR038488">
    <property type="entry name" value="Integrase_DNA-bd_sf"/>
</dbReference>
<dbReference type="SUPFAM" id="SSF56349">
    <property type="entry name" value="DNA breaking-rejoining enzymes"/>
    <property type="match status" value="1"/>
</dbReference>
<dbReference type="Proteomes" id="UP000594903">
    <property type="component" value="Chromosome"/>
</dbReference>
<dbReference type="InterPro" id="IPR025166">
    <property type="entry name" value="Integrase_DNA_bind_dom"/>
</dbReference>
<dbReference type="Proteomes" id="UP000254603">
    <property type="component" value="Unassembled WGS sequence"/>
</dbReference>
<evidence type="ECO:0000259" key="5">
    <source>
        <dbReference type="Pfam" id="PF22022"/>
    </source>
</evidence>
<dbReference type="GO" id="GO:0015074">
    <property type="term" value="P:DNA integration"/>
    <property type="evidence" value="ECO:0007669"/>
    <property type="project" value="UniProtKB-KW"/>
</dbReference>
<evidence type="ECO:0000256" key="3">
    <source>
        <dbReference type="ARBA" id="ARBA00023125"/>
    </source>
</evidence>
<proteinExistence type="inferred from homology"/>
<name>A0A378XF31_9BURK</name>
<evidence type="ECO:0000313" key="6">
    <source>
        <dbReference type="EMBL" id="QPT40531.1"/>
    </source>
</evidence>
<dbReference type="OrthoDB" id="9775880at2"/>
<gene>
    <name evidence="7" type="primary">intS_1</name>
    <name evidence="6" type="ORF">I6G29_02705</name>
    <name evidence="7" type="ORF">NCTC11997_00589</name>
</gene>
<dbReference type="EMBL" id="CP065725">
    <property type="protein sequence ID" value="QPT40531.1"/>
    <property type="molecule type" value="Genomic_DNA"/>
</dbReference>
<dbReference type="InterPro" id="IPR011010">
    <property type="entry name" value="DNA_brk_join_enz"/>
</dbReference>
<dbReference type="Gene3D" id="3.30.160.390">
    <property type="entry name" value="Integrase, DNA-binding domain"/>
    <property type="match status" value="1"/>
</dbReference>
<keyword evidence="2" id="KW-0229">DNA integration</keyword>
<evidence type="ECO:0000259" key="4">
    <source>
        <dbReference type="Pfam" id="PF13356"/>
    </source>
</evidence>
<dbReference type="InterPro" id="IPR053876">
    <property type="entry name" value="Phage_int_M"/>
</dbReference>
<dbReference type="RefSeq" id="WP_018574347.1">
    <property type="nucleotide sequence ID" value="NZ_CP065725.1"/>
</dbReference>
<dbReference type="InterPro" id="IPR050808">
    <property type="entry name" value="Phage_Integrase"/>
</dbReference>
<dbReference type="PANTHER" id="PTHR30629:SF2">
    <property type="entry name" value="PROPHAGE INTEGRASE INTS-RELATED"/>
    <property type="match status" value="1"/>
</dbReference>
<dbReference type="Pfam" id="PF22022">
    <property type="entry name" value="Phage_int_M"/>
    <property type="match status" value="1"/>
</dbReference>
<dbReference type="Gene3D" id="1.10.150.130">
    <property type="match status" value="1"/>
</dbReference>
<dbReference type="InterPro" id="IPR010998">
    <property type="entry name" value="Integrase_recombinase_N"/>
</dbReference>
<reference evidence="7 8" key="1">
    <citation type="submission" date="2018-06" db="EMBL/GenBank/DDBJ databases">
        <authorList>
            <consortium name="Pathogen Informatics"/>
            <person name="Doyle S."/>
        </authorList>
    </citation>
    <scope>NUCLEOTIDE SEQUENCE [LARGE SCALE GENOMIC DNA]</scope>
    <source>
        <strain evidence="7 8">NCTC11997</strain>
    </source>
</reference>
<evidence type="ECO:0000313" key="7">
    <source>
        <dbReference type="EMBL" id="SUA51414.1"/>
    </source>
</evidence>
<evidence type="ECO:0000313" key="8">
    <source>
        <dbReference type="Proteomes" id="UP000254603"/>
    </source>
</evidence>
<dbReference type="Pfam" id="PF13356">
    <property type="entry name" value="Arm-DNA-bind_3"/>
    <property type="match status" value="1"/>
</dbReference>
<protein>
    <submittedName>
        <fullName evidence="6">Integrase arm-type DNA-binding domain-containing protein</fullName>
    </submittedName>
    <submittedName>
        <fullName evidence="7">Prophage CPS-53 integrase</fullName>
    </submittedName>
</protein>
<evidence type="ECO:0000256" key="1">
    <source>
        <dbReference type="ARBA" id="ARBA00008857"/>
    </source>
</evidence>
<feature type="domain" description="Integrase DNA-binding" evidence="4">
    <location>
        <begin position="2"/>
        <end position="87"/>
    </location>
</feature>
<reference evidence="6 9" key="2">
    <citation type="submission" date="2020-12" db="EMBL/GenBank/DDBJ databases">
        <title>FDA dAtabase for Regulatory Grade micrObial Sequences (FDA-ARGOS): Supporting development and validation of Infectious Disease Dx tests.</title>
        <authorList>
            <person name="Sproer C."/>
            <person name="Gronow S."/>
            <person name="Severitt S."/>
            <person name="Schroder I."/>
            <person name="Tallon L."/>
            <person name="Sadzewicz L."/>
            <person name="Zhao X."/>
            <person name="Boylan J."/>
            <person name="Ott S."/>
            <person name="Bowen H."/>
            <person name="Vavikolanu K."/>
            <person name="Mehta A."/>
            <person name="Aluvathingal J."/>
            <person name="Nadendla S."/>
            <person name="Lowell S."/>
            <person name="Myers T."/>
            <person name="Yan Y."/>
            <person name="Sichtig H."/>
        </authorList>
    </citation>
    <scope>NUCLEOTIDE SEQUENCE [LARGE SCALE GENOMIC DNA]</scope>
    <source>
        <strain evidence="6 9">FDAARGOS_872</strain>
    </source>
</reference>
<dbReference type="PANTHER" id="PTHR30629">
    <property type="entry name" value="PROPHAGE INTEGRASE"/>
    <property type="match status" value="1"/>
</dbReference>
<keyword evidence="3 6" id="KW-0238">DNA-binding</keyword>